<accession>A0AAD1TAG7</accession>
<evidence type="ECO:0000313" key="2">
    <source>
        <dbReference type="Proteomes" id="UP001295444"/>
    </source>
</evidence>
<dbReference type="Proteomes" id="UP001295444">
    <property type="component" value="Chromosome 10"/>
</dbReference>
<gene>
    <name evidence="1" type="ORF">PECUL_23A061896</name>
</gene>
<keyword evidence="2" id="KW-1185">Reference proteome</keyword>
<name>A0AAD1TAG7_PELCU</name>
<dbReference type="EMBL" id="OW240921">
    <property type="protein sequence ID" value="CAH2320018.1"/>
    <property type="molecule type" value="Genomic_DNA"/>
</dbReference>
<protein>
    <submittedName>
        <fullName evidence="1">Uncharacterized protein</fullName>
    </submittedName>
</protein>
<sequence>MAASQQCNSHQPKALASSIKDRAVLQGFVEVLNCPESGRWMKASNIWRKSSTTASDFLLSAGDEQ</sequence>
<reference evidence="1" key="1">
    <citation type="submission" date="2022-03" db="EMBL/GenBank/DDBJ databases">
        <authorList>
            <person name="Alioto T."/>
            <person name="Alioto T."/>
            <person name="Gomez Garrido J."/>
        </authorList>
    </citation>
    <scope>NUCLEOTIDE SEQUENCE</scope>
</reference>
<organism evidence="1 2">
    <name type="scientific">Pelobates cultripes</name>
    <name type="common">Western spadefoot toad</name>
    <dbReference type="NCBI Taxonomy" id="61616"/>
    <lineage>
        <taxon>Eukaryota</taxon>
        <taxon>Metazoa</taxon>
        <taxon>Chordata</taxon>
        <taxon>Craniata</taxon>
        <taxon>Vertebrata</taxon>
        <taxon>Euteleostomi</taxon>
        <taxon>Amphibia</taxon>
        <taxon>Batrachia</taxon>
        <taxon>Anura</taxon>
        <taxon>Pelobatoidea</taxon>
        <taxon>Pelobatidae</taxon>
        <taxon>Pelobates</taxon>
    </lineage>
</organism>
<evidence type="ECO:0000313" key="1">
    <source>
        <dbReference type="EMBL" id="CAH2320018.1"/>
    </source>
</evidence>
<dbReference type="AlphaFoldDB" id="A0AAD1TAG7"/>
<proteinExistence type="predicted"/>